<evidence type="ECO:0000259" key="5">
    <source>
        <dbReference type="SMART" id="SM00563"/>
    </source>
</evidence>
<keyword evidence="7" id="KW-1185">Reference proteome</keyword>
<name>A0ABV9LZ25_9ALTE</name>
<comment type="pathway">
    <text evidence="1">Lipid metabolism.</text>
</comment>
<dbReference type="InterPro" id="IPR002123">
    <property type="entry name" value="Plipid/glycerol_acylTrfase"/>
</dbReference>
<evidence type="ECO:0000256" key="2">
    <source>
        <dbReference type="ARBA" id="ARBA00022679"/>
    </source>
</evidence>
<evidence type="ECO:0000256" key="1">
    <source>
        <dbReference type="ARBA" id="ARBA00005189"/>
    </source>
</evidence>
<protein>
    <submittedName>
        <fullName evidence="6">Lysophospholipid acyltransferase family protein</fullName>
    </submittedName>
</protein>
<reference evidence="7" key="1">
    <citation type="journal article" date="2019" name="Int. J. Syst. Evol. Microbiol.">
        <title>The Global Catalogue of Microorganisms (GCM) 10K type strain sequencing project: providing services to taxonomists for standard genome sequencing and annotation.</title>
        <authorList>
            <consortium name="The Broad Institute Genomics Platform"/>
            <consortium name="The Broad Institute Genome Sequencing Center for Infectious Disease"/>
            <person name="Wu L."/>
            <person name="Ma J."/>
        </authorList>
    </citation>
    <scope>NUCLEOTIDE SEQUENCE [LARGE SCALE GENOMIC DNA]</scope>
    <source>
        <strain evidence="7">KACC 12507</strain>
    </source>
</reference>
<feature type="domain" description="Phospholipid/glycerol acyltransferase" evidence="5">
    <location>
        <begin position="88"/>
        <end position="195"/>
    </location>
</feature>
<dbReference type="Proteomes" id="UP001595897">
    <property type="component" value="Unassembled WGS sequence"/>
</dbReference>
<evidence type="ECO:0000313" key="6">
    <source>
        <dbReference type="EMBL" id="MFC4701792.1"/>
    </source>
</evidence>
<dbReference type="Pfam" id="PF01553">
    <property type="entry name" value="Acyltransferase"/>
    <property type="match status" value="1"/>
</dbReference>
<dbReference type="CDD" id="cd07989">
    <property type="entry name" value="LPLAT_AGPAT-like"/>
    <property type="match status" value="1"/>
</dbReference>
<dbReference type="EMBL" id="JBHSGU010000026">
    <property type="protein sequence ID" value="MFC4701792.1"/>
    <property type="molecule type" value="Genomic_DNA"/>
</dbReference>
<keyword evidence="3 6" id="KW-0012">Acyltransferase</keyword>
<keyword evidence="4" id="KW-0812">Transmembrane</keyword>
<comment type="caution">
    <text evidence="6">The sequence shown here is derived from an EMBL/GenBank/DDBJ whole genome shotgun (WGS) entry which is preliminary data.</text>
</comment>
<evidence type="ECO:0000256" key="4">
    <source>
        <dbReference type="SAM" id="Phobius"/>
    </source>
</evidence>
<dbReference type="GO" id="GO:0016746">
    <property type="term" value="F:acyltransferase activity"/>
    <property type="evidence" value="ECO:0007669"/>
    <property type="project" value="UniProtKB-KW"/>
</dbReference>
<keyword evidence="4" id="KW-0472">Membrane</keyword>
<keyword evidence="4" id="KW-1133">Transmembrane helix</keyword>
<proteinExistence type="predicted"/>
<dbReference type="PANTHER" id="PTHR10434">
    <property type="entry name" value="1-ACYL-SN-GLYCEROL-3-PHOSPHATE ACYLTRANSFERASE"/>
    <property type="match status" value="1"/>
</dbReference>
<organism evidence="6 7">
    <name type="scientific">Glaciecola siphonariae</name>
    <dbReference type="NCBI Taxonomy" id="521012"/>
    <lineage>
        <taxon>Bacteria</taxon>
        <taxon>Pseudomonadati</taxon>
        <taxon>Pseudomonadota</taxon>
        <taxon>Gammaproteobacteria</taxon>
        <taxon>Alteromonadales</taxon>
        <taxon>Alteromonadaceae</taxon>
        <taxon>Glaciecola</taxon>
    </lineage>
</organism>
<keyword evidence="2" id="KW-0808">Transferase</keyword>
<gene>
    <name evidence="6" type="ORF">ACFO4O_16695</name>
</gene>
<dbReference type="RefSeq" id="WP_382410599.1">
    <property type="nucleotide sequence ID" value="NZ_JBHSGU010000026.1"/>
</dbReference>
<dbReference type="SUPFAM" id="SSF69593">
    <property type="entry name" value="Glycerol-3-phosphate (1)-acyltransferase"/>
    <property type="match status" value="1"/>
</dbReference>
<sequence>MSELRPSKVWQLLSAALAYFLFGLGALCIGVFFRVLSVVPLIGSLRKQKWIRWWIHKGCLTFIRLLRLFGLVRYEYDSAAKQPALAGHILIANHPSLIDAVFMFAVNKNLCCFVKGALWHNFFTGAVARQAGFIPNNSPESVAMAVSKLQKGESLLIFPEGTRSQKGQDLLFKRGASNIAVASKAPIIPILIKCHPSVLKKEDAWYHIPDGGARFEFVTGPVLQLEQCIDTAQAKTLQYRQLTRVLQTFYQQWIVNGHITPVQPVQSGKKLAP</sequence>
<evidence type="ECO:0000256" key="3">
    <source>
        <dbReference type="ARBA" id="ARBA00023315"/>
    </source>
</evidence>
<dbReference type="SMART" id="SM00563">
    <property type="entry name" value="PlsC"/>
    <property type="match status" value="1"/>
</dbReference>
<dbReference type="PANTHER" id="PTHR10434:SF66">
    <property type="entry name" value="PHOSPHOLIPID_GLYCEROL ACYLTRANSFERASE DOMAIN-CONTAINING PROTEIN"/>
    <property type="match status" value="1"/>
</dbReference>
<evidence type="ECO:0000313" key="7">
    <source>
        <dbReference type="Proteomes" id="UP001595897"/>
    </source>
</evidence>
<feature type="transmembrane region" description="Helical" evidence="4">
    <location>
        <begin position="12"/>
        <end position="33"/>
    </location>
</feature>
<accession>A0ABV9LZ25</accession>